<proteinExistence type="predicted"/>
<gene>
    <name evidence="1" type="ORF">BET03_11660</name>
</gene>
<sequence>MSRFLAPIHFWLFNKIKLYEKLEYEIVENIEKELSANISDIVSDLRNKIGNPIEDKPLDELIDTNNIHGWLQNKINIAETRQAALITEIIKKFGDKGLNIVKESYKDQAIRCGKEASKELDVSTAPSLYKALNNYILDGMPCDNVNNITIEENDRLQWKVVNCLHKGYWEEVEGDINILYELREIWISNFIRNANPDFDYQFKIDKIDDRKILVHEIKRI</sequence>
<evidence type="ECO:0000313" key="1">
    <source>
        <dbReference type="EMBL" id="RKD31930.1"/>
    </source>
</evidence>
<keyword evidence="2" id="KW-1185">Reference proteome</keyword>
<protein>
    <submittedName>
        <fullName evidence="1">Uncharacterized protein</fullName>
    </submittedName>
</protein>
<dbReference type="AlphaFoldDB" id="A0A419T312"/>
<dbReference type="Proteomes" id="UP000284177">
    <property type="component" value="Unassembled WGS sequence"/>
</dbReference>
<dbReference type="OrthoDB" id="9777242at2"/>
<reference evidence="1 2" key="1">
    <citation type="submission" date="2016-08" db="EMBL/GenBank/DDBJ databases">
        <title>Novel Firmicutes and Novel Genomes.</title>
        <authorList>
            <person name="Poppleton D.I."/>
            <person name="Gribaldo S."/>
        </authorList>
    </citation>
    <scope>NUCLEOTIDE SEQUENCE [LARGE SCALE GENOMIC DNA]</scope>
    <source>
        <strain evidence="1 2">CTT3</strain>
    </source>
</reference>
<organism evidence="1 2">
    <name type="scientific">Thermohalobacter berrensis</name>
    <dbReference type="NCBI Taxonomy" id="99594"/>
    <lineage>
        <taxon>Bacteria</taxon>
        <taxon>Bacillati</taxon>
        <taxon>Bacillota</taxon>
        <taxon>Tissierellia</taxon>
        <taxon>Tissierellales</taxon>
        <taxon>Thermohalobacteraceae</taxon>
        <taxon>Thermohalobacter</taxon>
    </lineage>
</organism>
<accession>A0A419T312</accession>
<dbReference type="RefSeq" id="WP_120168999.1">
    <property type="nucleotide sequence ID" value="NZ_MCIB01000014.1"/>
</dbReference>
<comment type="caution">
    <text evidence="1">The sequence shown here is derived from an EMBL/GenBank/DDBJ whole genome shotgun (WGS) entry which is preliminary data.</text>
</comment>
<dbReference type="EMBL" id="MCIB01000014">
    <property type="protein sequence ID" value="RKD31930.1"/>
    <property type="molecule type" value="Genomic_DNA"/>
</dbReference>
<name>A0A419T312_9FIRM</name>
<evidence type="ECO:0000313" key="2">
    <source>
        <dbReference type="Proteomes" id="UP000284177"/>
    </source>
</evidence>